<dbReference type="GO" id="GO:0003677">
    <property type="term" value="F:DNA binding"/>
    <property type="evidence" value="ECO:0007669"/>
    <property type="project" value="InterPro"/>
</dbReference>
<dbReference type="InterPro" id="IPR013762">
    <property type="entry name" value="Integrase-like_cat_sf"/>
</dbReference>
<sequence length="458" mass="51896">MFVSSKIRVLTDETGAYTDLPGLLTPEGVLTPLLDYCLTRAHDRSLVWMGKVVRSVQMFLEYMHVNPLERDTHVLFRNFAQRLYTGTFDLKSGFDPSWLAWPARSAADAQHIITDLTLFFEWLSKERPNAAQVNPRYVGNAFDQACDGAAYNHRRDAGLLGHTWGANAGPSPAGFRVRAQRRPRVTSSDPPSFPDDRFRELLDSGFKVGARYDYRGILISLLCHGAGFRESEPFHLYIEDVVPDPSNPKSALVRIHHPSQGFSPHGWRDALGRERKANRATYLAERFGLLPRNLMLSSQSAGWKGGLHDGEYYKEAYWFEPELGELFLTVWNKYLRTVAQVNRTHPFAFINLSREPIGDMYTLSQFNKAHAQACRRIGLVVRKDLGTTTHGHRHAYGRRLKNAGVTTFFLQKFMHHSSEESQKVYTTPTAQETRNALLVAAERLRIANPNLGISVPLP</sequence>
<dbReference type="InterPro" id="IPR002104">
    <property type="entry name" value="Integrase_catalytic"/>
</dbReference>
<evidence type="ECO:0000256" key="1">
    <source>
        <dbReference type="ARBA" id="ARBA00023172"/>
    </source>
</evidence>
<keyword evidence="1" id="KW-0233">DNA recombination</keyword>
<keyword evidence="4" id="KW-1185">Reference proteome</keyword>
<gene>
    <name evidence="3" type="ORF">CNX70_18715</name>
</gene>
<evidence type="ECO:0000313" key="4">
    <source>
        <dbReference type="Proteomes" id="UP000218437"/>
    </source>
</evidence>
<dbReference type="EMBL" id="CP023422">
    <property type="protein sequence ID" value="ATD61963.1"/>
    <property type="molecule type" value="Genomic_DNA"/>
</dbReference>
<name>A0A290WYN3_9BURK</name>
<dbReference type="SUPFAM" id="SSF56349">
    <property type="entry name" value="DNA breaking-rejoining enzymes"/>
    <property type="match status" value="1"/>
</dbReference>
<evidence type="ECO:0000313" key="3">
    <source>
        <dbReference type="EMBL" id="ATD61963.1"/>
    </source>
</evidence>
<feature type="domain" description="Tyr recombinase" evidence="2">
    <location>
        <begin position="188"/>
        <end position="438"/>
    </location>
</feature>
<dbReference type="GO" id="GO:0006310">
    <property type="term" value="P:DNA recombination"/>
    <property type="evidence" value="ECO:0007669"/>
    <property type="project" value="UniProtKB-KW"/>
</dbReference>
<reference evidence="3 4" key="1">
    <citation type="submission" date="2017-09" db="EMBL/GenBank/DDBJ databases">
        <title>Complete genome sequence of Janthinobacterium svalbardensis PAMC 27463.</title>
        <authorList>
            <person name="Cho Y.-J."/>
            <person name="Cho A."/>
            <person name="Kim O.-S."/>
            <person name="Lee J.-I."/>
        </authorList>
    </citation>
    <scope>NUCLEOTIDE SEQUENCE [LARGE SCALE GENOMIC DNA]</scope>
    <source>
        <strain evidence="3 4">PAMC 27463</strain>
    </source>
</reference>
<accession>A0A290WYN3</accession>
<evidence type="ECO:0000259" key="2">
    <source>
        <dbReference type="PROSITE" id="PS51898"/>
    </source>
</evidence>
<dbReference type="Gene3D" id="1.10.443.10">
    <property type="entry name" value="Intergrase catalytic core"/>
    <property type="match status" value="1"/>
</dbReference>
<dbReference type="Pfam" id="PF00589">
    <property type="entry name" value="Phage_integrase"/>
    <property type="match status" value="1"/>
</dbReference>
<dbReference type="Proteomes" id="UP000218437">
    <property type="component" value="Chromosome"/>
</dbReference>
<protein>
    <submittedName>
        <fullName evidence="3">Integrase</fullName>
    </submittedName>
</protein>
<dbReference type="PROSITE" id="PS51898">
    <property type="entry name" value="TYR_RECOMBINASE"/>
    <property type="match status" value="1"/>
</dbReference>
<dbReference type="GO" id="GO:0015074">
    <property type="term" value="P:DNA integration"/>
    <property type="evidence" value="ECO:0007669"/>
    <property type="project" value="InterPro"/>
</dbReference>
<dbReference type="RefSeq" id="WP_096236039.1">
    <property type="nucleotide sequence ID" value="NZ_CP023422.1"/>
</dbReference>
<organism evidence="3 4">
    <name type="scientific">Janthinobacterium svalbardensis</name>
    <dbReference type="NCBI Taxonomy" id="368607"/>
    <lineage>
        <taxon>Bacteria</taxon>
        <taxon>Pseudomonadati</taxon>
        <taxon>Pseudomonadota</taxon>
        <taxon>Betaproteobacteria</taxon>
        <taxon>Burkholderiales</taxon>
        <taxon>Oxalobacteraceae</taxon>
        <taxon>Janthinobacterium</taxon>
    </lineage>
</organism>
<dbReference type="NCBIfam" id="NF040693">
    <property type="entry name" value="recomb_GmtY"/>
    <property type="match status" value="1"/>
</dbReference>
<dbReference type="AlphaFoldDB" id="A0A290WYN3"/>
<proteinExistence type="predicted"/>
<dbReference type="KEGG" id="jsv:CNX70_18715"/>
<dbReference type="InterPro" id="IPR011010">
    <property type="entry name" value="DNA_brk_join_enz"/>
</dbReference>